<evidence type="ECO:0000256" key="10">
    <source>
        <dbReference type="RuleBase" id="RU046427"/>
    </source>
</evidence>
<feature type="region of interest" description="Disordered" evidence="11">
    <location>
        <begin position="491"/>
        <end position="521"/>
    </location>
</feature>
<feature type="transmembrane region" description="Helical" evidence="10">
    <location>
        <begin position="271"/>
        <end position="293"/>
    </location>
</feature>
<gene>
    <name evidence="14" type="primary">LOC101851383</name>
</gene>
<accession>A0ABM1VXV7</accession>
<sequence>MPETHSCITSQKVLTKFTTTVSLIAMLFPAAMALATKHLHPPMTARLQEDPLSLQSPSALRSTVSGTENASSLDHTYEVQVVVEREFSAKSGREDEINALNTAAAVAATAASTTTPINNNSYSHCINLTLSEIQTNYTECLHPLPKELYFTDDNAVSVAAYSCLFVVAAVGNLTVFITLFRNRGVKSRINMFIMHLAIADLIVTFMMLPLEIAWHSTVAWKAGDAVCRLLMFFRAMGFYLSSCILVSISLDRYFAIMKPLSISDAGNRSKMMLTISWFLSIVASIPQSIIFHVERHPKYKWFEQCVTFNFFPTPEHELAYNLFSIIALYGLPLVIITSSYCVILVRISKKSRQSKDEMRISGYDGTPAEQGGLRRSGIGNIERARSRTLKMTLVIVGAYVLCWTPYFVISAWYYFDRTSAVKIDGKVQRGLFLFAVSNSCINPIVYGMFTIKFKRELIRCCYCLHGHLRRRRTDLDSNGIRRSLLIPLKRNSESSTSSMRNTDRMGRAGLGGGGGGGGGGVGGGGGSGVNVGGGVGGGSVGGGNTSGGLDPGSSLGVQGCRYSFVSPLAEVKGSSSRGSLSSLSRDDRERVNFISLGREDRVNYVAFSMLTSLERSNTPNPVNREDRANLNNFVRLGSGE</sequence>
<feature type="compositionally biased region" description="Gly residues" evidence="11">
    <location>
        <begin position="508"/>
        <end position="521"/>
    </location>
</feature>
<dbReference type="Pfam" id="PF00001">
    <property type="entry name" value="7tm_1"/>
    <property type="match status" value="1"/>
</dbReference>
<keyword evidence="5 10" id="KW-0297">G-protein coupled receptor</keyword>
<feature type="domain" description="G-protein coupled receptors family 1 profile" evidence="12">
    <location>
        <begin position="171"/>
        <end position="446"/>
    </location>
</feature>
<feature type="transmembrane region" description="Helical" evidence="10">
    <location>
        <begin position="192"/>
        <end position="210"/>
    </location>
</feature>
<evidence type="ECO:0000256" key="2">
    <source>
        <dbReference type="ARBA" id="ARBA00022475"/>
    </source>
</evidence>
<dbReference type="GeneID" id="101851383"/>
<dbReference type="PANTHER" id="PTHR24241">
    <property type="entry name" value="NEUROPEPTIDE RECEPTOR-RELATED G-PROTEIN COUPLED RECEPTOR"/>
    <property type="match status" value="1"/>
</dbReference>
<dbReference type="SMART" id="SM01381">
    <property type="entry name" value="7TM_GPCR_Srsx"/>
    <property type="match status" value="1"/>
</dbReference>
<keyword evidence="6 10" id="KW-0472">Membrane</keyword>
<dbReference type="PROSITE" id="PS50262">
    <property type="entry name" value="G_PROTEIN_RECEP_F1_2"/>
    <property type="match status" value="1"/>
</dbReference>
<dbReference type="PRINTS" id="PR00237">
    <property type="entry name" value="GPCRRHODOPSN"/>
</dbReference>
<keyword evidence="9 10" id="KW-0807">Transducer</keyword>
<feature type="transmembrane region" description="Helical" evidence="10">
    <location>
        <begin position="230"/>
        <end position="250"/>
    </location>
</feature>
<dbReference type="CDD" id="cd15382">
    <property type="entry name" value="7tmA_AKHR"/>
    <property type="match status" value="1"/>
</dbReference>
<dbReference type="PROSITE" id="PS00237">
    <property type="entry name" value="G_PROTEIN_RECEP_F1_1"/>
    <property type="match status" value="1"/>
</dbReference>
<proteinExistence type="inferred from homology"/>
<evidence type="ECO:0000256" key="1">
    <source>
        <dbReference type="ARBA" id="ARBA00004651"/>
    </source>
</evidence>
<feature type="transmembrane region" description="Helical" evidence="10">
    <location>
        <begin position="158"/>
        <end position="180"/>
    </location>
</feature>
<comment type="similarity">
    <text evidence="10">Belongs to the G-protein coupled receptor 1 family. Vasopressin/oxytocin receptor subfamily.</text>
</comment>
<dbReference type="Proteomes" id="UP000694888">
    <property type="component" value="Unplaced"/>
</dbReference>
<evidence type="ECO:0000256" key="5">
    <source>
        <dbReference type="ARBA" id="ARBA00023040"/>
    </source>
</evidence>
<dbReference type="PANTHER" id="PTHR24241:SF59">
    <property type="entry name" value="ADIPOKINETIC HORMONE RECEPTOR, ISOFORM C"/>
    <property type="match status" value="1"/>
</dbReference>
<keyword evidence="8 10" id="KW-0325">Glycoprotein</keyword>
<keyword evidence="4 10" id="KW-1133">Transmembrane helix</keyword>
<name>A0ABM1VXV7_APLCA</name>
<feature type="transmembrane region" description="Helical" evidence="10">
    <location>
        <begin position="393"/>
        <end position="415"/>
    </location>
</feature>
<keyword evidence="7 10" id="KW-0675">Receptor</keyword>
<reference evidence="14" key="1">
    <citation type="submission" date="2025-08" db="UniProtKB">
        <authorList>
            <consortium name="RefSeq"/>
        </authorList>
    </citation>
    <scope>IDENTIFICATION</scope>
</reference>
<evidence type="ECO:0000256" key="8">
    <source>
        <dbReference type="ARBA" id="ARBA00023180"/>
    </source>
</evidence>
<comment type="subcellular location">
    <subcellularLocation>
        <location evidence="1 10">Cell membrane</location>
        <topology evidence="1 10">Multi-pass membrane protein</topology>
    </subcellularLocation>
</comment>
<dbReference type="InterPro" id="IPR017452">
    <property type="entry name" value="GPCR_Rhodpsn_7TM"/>
</dbReference>
<feature type="transmembrane region" description="Helical" evidence="10">
    <location>
        <begin position="318"/>
        <end position="345"/>
    </location>
</feature>
<evidence type="ECO:0000256" key="3">
    <source>
        <dbReference type="ARBA" id="ARBA00022692"/>
    </source>
</evidence>
<evidence type="ECO:0000256" key="9">
    <source>
        <dbReference type="ARBA" id="ARBA00023224"/>
    </source>
</evidence>
<organism evidence="13 14">
    <name type="scientific">Aplysia californica</name>
    <name type="common">California sea hare</name>
    <dbReference type="NCBI Taxonomy" id="6500"/>
    <lineage>
        <taxon>Eukaryota</taxon>
        <taxon>Metazoa</taxon>
        <taxon>Spiralia</taxon>
        <taxon>Lophotrochozoa</taxon>
        <taxon>Mollusca</taxon>
        <taxon>Gastropoda</taxon>
        <taxon>Heterobranchia</taxon>
        <taxon>Euthyneura</taxon>
        <taxon>Tectipleura</taxon>
        <taxon>Aplysiida</taxon>
        <taxon>Aplysioidea</taxon>
        <taxon>Aplysiidae</taxon>
        <taxon>Aplysia</taxon>
    </lineage>
</organism>
<dbReference type="InterPro" id="IPR000276">
    <property type="entry name" value="GPCR_Rhodpsn"/>
</dbReference>
<evidence type="ECO:0000313" key="13">
    <source>
        <dbReference type="Proteomes" id="UP000694888"/>
    </source>
</evidence>
<evidence type="ECO:0000256" key="7">
    <source>
        <dbReference type="ARBA" id="ARBA00023170"/>
    </source>
</evidence>
<dbReference type="SUPFAM" id="SSF81321">
    <property type="entry name" value="Family A G protein-coupled receptor-like"/>
    <property type="match status" value="1"/>
</dbReference>
<keyword evidence="3 10" id="KW-0812">Transmembrane</keyword>
<feature type="transmembrane region" description="Helical" evidence="10">
    <location>
        <begin position="427"/>
        <end position="449"/>
    </location>
</feature>
<dbReference type="RefSeq" id="XP_035827250.1">
    <property type="nucleotide sequence ID" value="XM_035971357.1"/>
</dbReference>
<protein>
    <submittedName>
        <fullName evidence="14">Gonadotropin-releasing hormone receptor</fullName>
    </submittedName>
</protein>
<keyword evidence="13" id="KW-1185">Reference proteome</keyword>
<evidence type="ECO:0000256" key="11">
    <source>
        <dbReference type="SAM" id="MobiDB-lite"/>
    </source>
</evidence>
<evidence type="ECO:0000256" key="6">
    <source>
        <dbReference type="ARBA" id="ARBA00023136"/>
    </source>
</evidence>
<evidence type="ECO:0000259" key="12">
    <source>
        <dbReference type="PROSITE" id="PS50262"/>
    </source>
</evidence>
<evidence type="ECO:0000256" key="4">
    <source>
        <dbReference type="ARBA" id="ARBA00022989"/>
    </source>
</evidence>
<dbReference type="Gene3D" id="1.20.1070.10">
    <property type="entry name" value="Rhodopsin 7-helix transmembrane proteins"/>
    <property type="match status" value="1"/>
</dbReference>
<evidence type="ECO:0000313" key="14">
    <source>
        <dbReference type="RefSeq" id="XP_035827250.1"/>
    </source>
</evidence>
<keyword evidence="2" id="KW-1003">Cell membrane</keyword>
<dbReference type="PRINTS" id="PR00896">
    <property type="entry name" value="VASOPRESSINR"/>
</dbReference>
<dbReference type="InterPro" id="IPR001817">
    <property type="entry name" value="Vasoprsn_rcpt"/>
</dbReference>